<protein>
    <submittedName>
        <fullName evidence="2">Uncharacterized protein</fullName>
    </submittedName>
</protein>
<feature type="transmembrane region" description="Helical" evidence="1">
    <location>
        <begin position="13"/>
        <end position="37"/>
    </location>
</feature>
<dbReference type="Proteomes" id="UP000016160">
    <property type="component" value="Chromosome"/>
</dbReference>
<keyword evidence="1" id="KW-1133">Transmembrane helix</keyword>
<keyword evidence="3" id="KW-1185">Reference proteome</keyword>
<dbReference type="PATRIC" id="fig|1347342.6.peg.624"/>
<proteinExistence type="predicted"/>
<dbReference type="HOGENOM" id="CLU_3168376_0_0_10"/>
<dbReference type="EMBL" id="HG315671">
    <property type="protein sequence ID" value="CDF78332.1"/>
    <property type="molecule type" value="Genomic_DNA"/>
</dbReference>
<evidence type="ECO:0000313" key="2">
    <source>
        <dbReference type="EMBL" id="CDF78332.1"/>
    </source>
</evidence>
<gene>
    <name evidence="2" type="ORF">BN863_6200</name>
</gene>
<keyword evidence="1" id="KW-0472">Membrane</keyword>
<sequence length="47" mass="5442">MFSEFCFNSKDDVFLYAAYVFSTITIIGLTVFVAYLFGKRFGEQVKQ</sequence>
<dbReference type="AlphaFoldDB" id="T2KHL5"/>
<reference evidence="2 3" key="1">
    <citation type="journal article" date="2013" name="Appl. Environ. Microbiol.">
        <title>The genome of the alga-associated marine flavobacterium Formosa agariphila KMM 3901T reveals a broad potential for degradation of algal polysaccharides.</title>
        <authorList>
            <person name="Mann A.J."/>
            <person name="Hahnke R.L."/>
            <person name="Huang S."/>
            <person name="Werner J."/>
            <person name="Xing P."/>
            <person name="Barbeyron T."/>
            <person name="Huettel B."/>
            <person name="Stueber K."/>
            <person name="Reinhardt R."/>
            <person name="Harder J."/>
            <person name="Gloeckner F.O."/>
            <person name="Amann R.I."/>
            <person name="Teeling H."/>
        </authorList>
    </citation>
    <scope>NUCLEOTIDE SEQUENCE [LARGE SCALE GENOMIC DNA]</scope>
    <source>
        <strain evidence="3">DSM 15362 / KCTC 12365 / LMG 23005 / KMM 3901</strain>
    </source>
</reference>
<name>T2KHL5_FORAG</name>
<keyword evidence="1" id="KW-0812">Transmembrane</keyword>
<evidence type="ECO:0000313" key="3">
    <source>
        <dbReference type="Proteomes" id="UP000016160"/>
    </source>
</evidence>
<evidence type="ECO:0000256" key="1">
    <source>
        <dbReference type="SAM" id="Phobius"/>
    </source>
</evidence>
<organism evidence="2 3">
    <name type="scientific">Formosa agariphila (strain DSM 15362 / KCTC 12365 / LMG 23005 / KMM 3901 / M-2Alg 35-1)</name>
    <dbReference type="NCBI Taxonomy" id="1347342"/>
    <lineage>
        <taxon>Bacteria</taxon>
        <taxon>Pseudomonadati</taxon>
        <taxon>Bacteroidota</taxon>
        <taxon>Flavobacteriia</taxon>
        <taxon>Flavobacteriales</taxon>
        <taxon>Flavobacteriaceae</taxon>
        <taxon>Formosa</taxon>
    </lineage>
</organism>
<accession>T2KHL5</accession>